<keyword evidence="6" id="KW-0443">Lipid metabolism</keyword>
<feature type="domain" description="3-hydroxyacyl-CoA dehydrogenase NAD binding" evidence="9">
    <location>
        <begin position="8"/>
        <end position="191"/>
    </location>
</feature>
<dbReference type="GO" id="GO:0006635">
    <property type="term" value="P:fatty acid beta-oxidation"/>
    <property type="evidence" value="ECO:0007669"/>
    <property type="project" value="UniProtKB-UniPathway"/>
</dbReference>
<reference evidence="10 11" key="1">
    <citation type="submission" date="2020-08" db="EMBL/GenBank/DDBJ databases">
        <title>Genomic Encyclopedia of Type Strains, Phase IV (KMG-IV): sequencing the most valuable type-strain genomes for metagenomic binning, comparative biology and taxonomic classification.</title>
        <authorList>
            <person name="Goeker M."/>
        </authorList>
    </citation>
    <scope>NUCLEOTIDE SEQUENCE [LARGE SCALE GENOMIC DNA]</scope>
    <source>
        <strain evidence="10 11">DSM 23240</strain>
    </source>
</reference>
<dbReference type="InterPro" id="IPR001753">
    <property type="entry name" value="Enoyl-CoA_hydra/iso"/>
</dbReference>
<evidence type="ECO:0000256" key="5">
    <source>
        <dbReference type="ARBA" id="ARBA00023027"/>
    </source>
</evidence>
<keyword evidence="4 10" id="KW-0560">Oxidoreductase</keyword>
<dbReference type="EMBL" id="JACHHQ010000004">
    <property type="protein sequence ID" value="MBB5200206.1"/>
    <property type="molecule type" value="Genomic_DNA"/>
</dbReference>
<gene>
    <name evidence="10" type="ORF">HNR39_002041</name>
</gene>
<dbReference type="InterPro" id="IPR036291">
    <property type="entry name" value="NAD(P)-bd_dom_sf"/>
</dbReference>
<dbReference type="InterPro" id="IPR006108">
    <property type="entry name" value="3HC_DH_C"/>
</dbReference>
<evidence type="ECO:0000256" key="2">
    <source>
        <dbReference type="ARBA" id="ARBA00022832"/>
    </source>
</evidence>
<evidence type="ECO:0000259" key="9">
    <source>
        <dbReference type="Pfam" id="PF02737"/>
    </source>
</evidence>
<keyword evidence="3" id="KW-0442">Lipid degradation</keyword>
<evidence type="ECO:0000259" key="8">
    <source>
        <dbReference type="Pfam" id="PF00725"/>
    </source>
</evidence>
<evidence type="ECO:0000256" key="3">
    <source>
        <dbReference type="ARBA" id="ARBA00022963"/>
    </source>
</evidence>
<dbReference type="RefSeq" id="WP_168051437.1">
    <property type="nucleotide sequence ID" value="NZ_JAAOZT010000001.1"/>
</dbReference>
<dbReference type="InterPro" id="IPR008927">
    <property type="entry name" value="6-PGluconate_DH-like_C_sf"/>
</dbReference>
<dbReference type="GO" id="GO:0070403">
    <property type="term" value="F:NAD+ binding"/>
    <property type="evidence" value="ECO:0007669"/>
    <property type="project" value="InterPro"/>
</dbReference>
<dbReference type="AlphaFoldDB" id="A0A840RTF0"/>
<evidence type="ECO:0000313" key="11">
    <source>
        <dbReference type="Proteomes" id="UP000571084"/>
    </source>
</evidence>
<proteinExistence type="predicted"/>
<evidence type="ECO:0000313" key="10">
    <source>
        <dbReference type="EMBL" id="MBB5200206.1"/>
    </source>
</evidence>
<evidence type="ECO:0000256" key="7">
    <source>
        <dbReference type="ARBA" id="ARBA00049556"/>
    </source>
</evidence>
<comment type="catalytic activity">
    <reaction evidence="7">
        <text>a (3S)-3-hydroxyacyl-CoA + NAD(+) = a 3-oxoacyl-CoA + NADH + H(+)</text>
        <dbReference type="Rhea" id="RHEA:22432"/>
        <dbReference type="ChEBI" id="CHEBI:15378"/>
        <dbReference type="ChEBI" id="CHEBI:57318"/>
        <dbReference type="ChEBI" id="CHEBI:57540"/>
        <dbReference type="ChEBI" id="CHEBI:57945"/>
        <dbReference type="ChEBI" id="CHEBI:90726"/>
        <dbReference type="EC" id="1.1.1.35"/>
    </reaction>
</comment>
<dbReference type="Proteomes" id="UP000571084">
    <property type="component" value="Unassembled WGS sequence"/>
</dbReference>
<dbReference type="Gene3D" id="3.40.50.720">
    <property type="entry name" value="NAD(P)-binding Rossmann-like Domain"/>
    <property type="match status" value="1"/>
</dbReference>
<dbReference type="Pfam" id="PF00378">
    <property type="entry name" value="ECH_1"/>
    <property type="match status" value="1"/>
</dbReference>
<dbReference type="SUPFAM" id="SSF48179">
    <property type="entry name" value="6-phosphogluconate dehydrogenase C-terminal domain-like"/>
    <property type="match status" value="2"/>
</dbReference>
<evidence type="ECO:0000256" key="4">
    <source>
        <dbReference type="ARBA" id="ARBA00023002"/>
    </source>
</evidence>
<dbReference type="SUPFAM" id="SSF52096">
    <property type="entry name" value="ClpP/crotonase"/>
    <property type="match status" value="1"/>
</dbReference>
<dbReference type="EC" id="1.1.1.35" evidence="10"/>
<dbReference type="InterPro" id="IPR029045">
    <property type="entry name" value="ClpP/crotonase-like_dom_sf"/>
</dbReference>
<feature type="domain" description="3-hydroxyacyl-CoA dehydrogenase C-terminal" evidence="8">
    <location>
        <begin position="194"/>
        <end position="293"/>
    </location>
</feature>
<sequence length="795" mass="84989">MSNFIVKKVAVLGAGVMGAQIAAHCLNAKVPVILFDLPAKEGPKNGIVLRAIENLKKLSPAPLGNKDDAALIEVGNYEDNLALLADCDLIIEAIAERMDWKHDLYKKVAPHIAPNAIFASNTSGLSITGLSEGFDEELKARFCGVHFFNPPRYMHLVELIPTASTRPEILNQLEGFLATTLGKGVVRAKDTPNFIANRVGVFGILSTAHQAEKFGLSVDVVDDLTGAKLGRAKSGTFRTADVVGLDTMGHVIKTMQNSLQDDPFFSVYATPPLLASLIEKGALGQKTGAGFYKKVGKDILRIDAATGEYVAGGGKTDDIVARILKDKDPVKRMKTLRESTNPQAQFLWSIFRDGFHYIAVHLQSIADNARDIDFAMRWGFGWSVGPFEIWQAAGWQQIAGWVKEDIDAGKALCNAPLPAWVFDGRIGVHGAEGSFSPAKKTSVARSALAVYQRQTFRAPLVGEGIADGATAGTTVFEDESVRLWHQNDDVLVISFKTKLHVIGPGVIAGLSMAVAEAEKNFKGLVLWHADAANGGAFSAGADLQSMLPLFMSGGVKAIEPMVAQLQQAFMGLKYASVPVVAAVAGLALGGGCELALHAAKRVAALESYIGLVEVGVGLIPAGGGLKEAAVRAANDAGGNDILQFLKSSFLNAATANVSKSALEAKKMGYLKSSDVIVFNAYELLHVAKVEARAMFDAGYRPPLKALIPVVGRGGIATIMAQLVNMRDGGFISMHDYKLGCMVAEVVCGGEIEEGSLVSEQWLLDLERKAFMELLNHPKTQERIMGMLQTGKPVRN</sequence>
<keyword evidence="11" id="KW-1185">Reference proteome</keyword>
<keyword evidence="5" id="KW-0520">NAD</keyword>
<keyword evidence="2" id="KW-0276">Fatty acid metabolism</keyword>
<comment type="pathway">
    <text evidence="1">Lipid metabolism; fatty acid beta-oxidation.</text>
</comment>
<dbReference type="PANTHER" id="PTHR48075">
    <property type="entry name" value="3-HYDROXYACYL-COA DEHYDROGENASE FAMILY PROTEIN"/>
    <property type="match status" value="1"/>
</dbReference>
<protein>
    <submittedName>
        <fullName evidence="10">3-hydroxyacyl-CoA dehydrogenase</fullName>
        <ecNumber evidence="10">1.1.1.35</ecNumber>
    </submittedName>
</protein>
<comment type="caution">
    <text evidence="10">The sequence shown here is derived from an EMBL/GenBank/DDBJ whole genome shotgun (WGS) entry which is preliminary data.</text>
</comment>
<dbReference type="SUPFAM" id="SSF51735">
    <property type="entry name" value="NAD(P)-binding Rossmann-fold domains"/>
    <property type="match status" value="1"/>
</dbReference>
<dbReference type="UniPathway" id="UPA00659"/>
<dbReference type="Gene3D" id="3.90.226.10">
    <property type="entry name" value="2-enoyl-CoA Hydratase, Chain A, domain 1"/>
    <property type="match status" value="1"/>
</dbReference>
<dbReference type="PANTHER" id="PTHR48075:SF7">
    <property type="entry name" value="3-HYDROXYACYL-COA DEHYDROGENASE-RELATED"/>
    <property type="match status" value="1"/>
</dbReference>
<organism evidence="10 11">
    <name type="scientific">Glaciimonas immobilis</name>
    <dbReference type="NCBI Taxonomy" id="728004"/>
    <lineage>
        <taxon>Bacteria</taxon>
        <taxon>Pseudomonadati</taxon>
        <taxon>Pseudomonadota</taxon>
        <taxon>Betaproteobacteria</taxon>
        <taxon>Burkholderiales</taxon>
        <taxon>Oxalobacteraceae</taxon>
        <taxon>Glaciimonas</taxon>
    </lineage>
</organism>
<dbReference type="Gene3D" id="1.10.1040.50">
    <property type="match status" value="1"/>
</dbReference>
<dbReference type="Pfam" id="PF02737">
    <property type="entry name" value="3HCDH_N"/>
    <property type="match status" value="1"/>
</dbReference>
<dbReference type="Pfam" id="PF00725">
    <property type="entry name" value="3HCDH"/>
    <property type="match status" value="1"/>
</dbReference>
<dbReference type="InterPro" id="IPR006176">
    <property type="entry name" value="3-OHacyl-CoA_DH_NAD-bd"/>
</dbReference>
<evidence type="ECO:0000256" key="6">
    <source>
        <dbReference type="ARBA" id="ARBA00023098"/>
    </source>
</evidence>
<evidence type="ECO:0000256" key="1">
    <source>
        <dbReference type="ARBA" id="ARBA00005005"/>
    </source>
</evidence>
<accession>A0A840RTF0</accession>
<dbReference type="GO" id="GO:0003857">
    <property type="term" value="F:(3S)-3-hydroxyacyl-CoA dehydrogenase (NAD+) activity"/>
    <property type="evidence" value="ECO:0007669"/>
    <property type="project" value="UniProtKB-EC"/>
</dbReference>
<name>A0A840RTF0_9BURK</name>